<protein>
    <submittedName>
        <fullName evidence="2">Uncharacterized protein</fullName>
    </submittedName>
</protein>
<dbReference type="AlphaFoldDB" id="A0A1Q9ETZ5"/>
<comment type="caution">
    <text evidence="2">The sequence shown here is derived from an EMBL/GenBank/DDBJ whole genome shotgun (WGS) entry which is preliminary data.</text>
</comment>
<dbReference type="EMBL" id="LSRX01000070">
    <property type="protein sequence ID" value="OLQ10878.1"/>
    <property type="molecule type" value="Genomic_DNA"/>
</dbReference>
<organism evidence="2 3">
    <name type="scientific">Symbiodinium microadriaticum</name>
    <name type="common">Dinoflagellate</name>
    <name type="synonym">Zooxanthella microadriatica</name>
    <dbReference type="NCBI Taxonomy" id="2951"/>
    <lineage>
        <taxon>Eukaryota</taxon>
        <taxon>Sar</taxon>
        <taxon>Alveolata</taxon>
        <taxon>Dinophyceae</taxon>
        <taxon>Suessiales</taxon>
        <taxon>Symbiodiniaceae</taxon>
        <taxon>Symbiodinium</taxon>
    </lineage>
</organism>
<accession>A0A1Q9ETZ5</accession>
<evidence type="ECO:0000313" key="2">
    <source>
        <dbReference type="EMBL" id="OLQ10878.1"/>
    </source>
</evidence>
<reference evidence="2 3" key="1">
    <citation type="submission" date="2016-02" db="EMBL/GenBank/DDBJ databases">
        <title>Genome analysis of coral dinoflagellate symbionts highlights evolutionary adaptations to a symbiotic lifestyle.</title>
        <authorList>
            <person name="Aranda M."/>
            <person name="Li Y."/>
            <person name="Liew Y.J."/>
            <person name="Baumgarten S."/>
            <person name="Simakov O."/>
            <person name="Wilson M."/>
            <person name="Piel J."/>
            <person name="Ashoor H."/>
            <person name="Bougouffa S."/>
            <person name="Bajic V.B."/>
            <person name="Ryu T."/>
            <person name="Ravasi T."/>
            <person name="Bayer T."/>
            <person name="Micklem G."/>
            <person name="Kim H."/>
            <person name="Bhak J."/>
            <person name="Lajeunesse T.C."/>
            <person name="Voolstra C.R."/>
        </authorList>
    </citation>
    <scope>NUCLEOTIDE SEQUENCE [LARGE SCALE GENOMIC DNA]</scope>
    <source>
        <strain evidence="2 3">CCMP2467</strain>
    </source>
</reference>
<evidence type="ECO:0000313" key="3">
    <source>
        <dbReference type="Proteomes" id="UP000186817"/>
    </source>
</evidence>
<sequence length="314" mass="34499">MGQLFNARMRCSCHRHGRRSFHKVATVAGGKAKRSIEVSVAGQAVFSTFEVGVKVLQERPNFTRSPLASIAPWEISLALSLQGRGKDGRIQLYLMPSVNFADVRASCLKLEETTVAIGGRSFPAAFRMKEEMTLLTFRAAFGRATPAEVAEALQRNETIKRTKGRYQEIRGETRKALKPAEVSRPKPEDWAHFLRSSGRAKAKEDRACCPKLREKLYQAANRLAKILGACEHLPRKQQQRGSWDSAGESEAVVPGNVNLVHAASACRRPTCICALDTWKTAPLQLEDGAQGDSQNGTGNGKADLAFPETPMSLH</sequence>
<feature type="region of interest" description="Disordered" evidence="1">
    <location>
        <begin position="286"/>
        <end position="314"/>
    </location>
</feature>
<dbReference type="Proteomes" id="UP000186817">
    <property type="component" value="Unassembled WGS sequence"/>
</dbReference>
<gene>
    <name evidence="2" type="ORF">AK812_SmicGene5349</name>
</gene>
<proteinExistence type="predicted"/>
<name>A0A1Q9ETZ5_SYMMI</name>
<keyword evidence="3" id="KW-1185">Reference proteome</keyword>
<evidence type="ECO:0000256" key="1">
    <source>
        <dbReference type="SAM" id="MobiDB-lite"/>
    </source>
</evidence>